<organism evidence="1 2">
    <name type="scientific">Nocardiopsis tropica</name>
    <dbReference type="NCBI Taxonomy" id="109330"/>
    <lineage>
        <taxon>Bacteria</taxon>
        <taxon>Bacillati</taxon>
        <taxon>Actinomycetota</taxon>
        <taxon>Actinomycetes</taxon>
        <taxon>Streptosporangiales</taxon>
        <taxon>Nocardiopsidaceae</taxon>
        <taxon>Nocardiopsis</taxon>
    </lineage>
</organism>
<dbReference type="EMBL" id="JAUUCC010000015">
    <property type="protein sequence ID" value="MEE2050501.1"/>
    <property type="molecule type" value="Genomic_DNA"/>
</dbReference>
<reference evidence="1 2" key="1">
    <citation type="submission" date="2023-07" db="EMBL/GenBank/DDBJ databases">
        <authorList>
            <person name="Girao M."/>
            <person name="Carvalho M.F."/>
        </authorList>
    </citation>
    <scope>NUCLEOTIDE SEQUENCE [LARGE SCALE GENOMIC DNA]</scope>
    <source>
        <strain evidence="1 2">66/93</strain>
    </source>
</reference>
<evidence type="ECO:0008006" key="3">
    <source>
        <dbReference type="Google" id="ProtNLM"/>
    </source>
</evidence>
<evidence type="ECO:0000313" key="1">
    <source>
        <dbReference type="EMBL" id="MEE2050501.1"/>
    </source>
</evidence>
<sequence length="93" mass="10164">MRACALTPHSRAEHEAAYGDLTGLEEVERARRVWVRLSHGRAGTLKKTGWRHFVDAAASRGSMPGNLAGYLDRMLACAARLHESAVDAATVDY</sequence>
<dbReference type="RefSeq" id="WP_330157719.1">
    <property type="nucleotide sequence ID" value="NZ_BAAAJA010000046.1"/>
</dbReference>
<gene>
    <name evidence="1" type="ORF">Q8A49_08320</name>
</gene>
<dbReference type="Proteomes" id="UP001348641">
    <property type="component" value="Unassembled WGS sequence"/>
</dbReference>
<evidence type="ECO:0000313" key="2">
    <source>
        <dbReference type="Proteomes" id="UP001348641"/>
    </source>
</evidence>
<comment type="caution">
    <text evidence="1">The sequence shown here is derived from an EMBL/GenBank/DDBJ whole genome shotgun (WGS) entry which is preliminary data.</text>
</comment>
<proteinExistence type="predicted"/>
<protein>
    <recommendedName>
        <fullName evidence="3">DUF222 domain-containing protein</fullName>
    </recommendedName>
</protein>
<name>A0ABU7KMH8_9ACTN</name>
<accession>A0ABU7KMH8</accession>